<dbReference type="Proteomes" id="UP000677228">
    <property type="component" value="Unassembled WGS sequence"/>
</dbReference>
<accession>A0A8S2YK35</accession>
<proteinExistence type="predicted"/>
<gene>
    <name evidence="2" type="ORF">OVA965_LOCUS45939</name>
    <name evidence="3" type="ORF">TMI583_LOCUS49961</name>
</gene>
<dbReference type="EMBL" id="CAJOBA010114202">
    <property type="protein sequence ID" value="CAF4562555.1"/>
    <property type="molecule type" value="Genomic_DNA"/>
</dbReference>
<evidence type="ECO:0000313" key="2">
    <source>
        <dbReference type="EMBL" id="CAF1677276.1"/>
    </source>
</evidence>
<name>A0A8S2YK35_9BILA</name>
<dbReference type="InterPro" id="IPR036179">
    <property type="entry name" value="Ig-like_dom_sf"/>
</dbReference>
<dbReference type="Pfam" id="PF13927">
    <property type="entry name" value="Ig_3"/>
    <property type="match status" value="1"/>
</dbReference>
<dbReference type="SMART" id="SM00409">
    <property type="entry name" value="IG"/>
    <property type="match status" value="1"/>
</dbReference>
<dbReference type="Proteomes" id="UP000682733">
    <property type="component" value="Unassembled WGS sequence"/>
</dbReference>
<evidence type="ECO:0000313" key="3">
    <source>
        <dbReference type="EMBL" id="CAF4562555.1"/>
    </source>
</evidence>
<comment type="caution">
    <text evidence="3">The sequence shown here is derived from an EMBL/GenBank/DDBJ whole genome shotgun (WGS) entry which is preliminary data.</text>
</comment>
<dbReference type="SUPFAM" id="SSF48726">
    <property type="entry name" value="Immunoglobulin"/>
    <property type="match status" value="1"/>
</dbReference>
<dbReference type="Gene3D" id="2.60.40.10">
    <property type="entry name" value="Immunoglobulins"/>
    <property type="match status" value="1"/>
</dbReference>
<dbReference type="AlphaFoldDB" id="A0A8S2YK35"/>
<sequence length="104" mass="12117">MWKYCVNKPKLSLQPKITLTQGERLSLKCLIDANPSCHNIRWFHFDQELTSLSCSTNQNFSEYTIPAVYRLHFGKYTCEVKNWLNTGTDRKEAVSNVSSDVWIQ</sequence>
<dbReference type="InterPro" id="IPR013783">
    <property type="entry name" value="Ig-like_fold"/>
</dbReference>
<dbReference type="InterPro" id="IPR003599">
    <property type="entry name" value="Ig_sub"/>
</dbReference>
<reference evidence="3" key="1">
    <citation type="submission" date="2021-02" db="EMBL/GenBank/DDBJ databases">
        <authorList>
            <person name="Nowell W R."/>
        </authorList>
    </citation>
    <scope>NUCLEOTIDE SEQUENCE</scope>
</reference>
<protein>
    <recommendedName>
        <fullName evidence="1">Ig-like domain-containing protein</fullName>
    </recommendedName>
</protein>
<feature type="domain" description="Ig-like" evidence="1">
    <location>
        <begin position="9"/>
        <end position="95"/>
    </location>
</feature>
<dbReference type="InterPro" id="IPR007110">
    <property type="entry name" value="Ig-like_dom"/>
</dbReference>
<dbReference type="EMBL" id="CAJNOK010077714">
    <property type="protein sequence ID" value="CAF1677276.1"/>
    <property type="molecule type" value="Genomic_DNA"/>
</dbReference>
<feature type="non-terminal residue" evidence="3">
    <location>
        <position position="1"/>
    </location>
</feature>
<organism evidence="3 4">
    <name type="scientific">Didymodactylos carnosus</name>
    <dbReference type="NCBI Taxonomy" id="1234261"/>
    <lineage>
        <taxon>Eukaryota</taxon>
        <taxon>Metazoa</taxon>
        <taxon>Spiralia</taxon>
        <taxon>Gnathifera</taxon>
        <taxon>Rotifera</taxon>
        <taxon>Eurotatoria</taxon>
        <taxon>Bdelloidea</taxon>
        <taxon>Philodinida</taxon>
        <taxon>Philodinidae</taxon>
        <taxon>Didymodactylos</taxon>
    </lineage>
</organism>
<evidence type="ECO:0000259" key="1">
    <source>
        <dbReference type="PROSITE" id="PS50835"/>
    </source>
</evidence>
<dbReference type="PROSITE" id="PS50835">
    <property type="entry name" value="IG_LIKE"/>
    <property type="match status" value="1"/>
</dbReference>
<evidence type="ECO:0000313" key="4">
    <source>
        <dbReference type="Proteomes" id="UP000682733"/>
    </source>
</evidence>